<dbReference type="Pfam" id="PF00410">
    <property type="entry name" value="Ribosomal_S8"/>
    <property type="match status" value="1"/>
</dbReference>
<geneLocation type="chloroplast" evidence="6"/>
<dbReference type="PROSITE" id="PS00053">
    <property type="entry name" value="RIBOSOMAL_S8"/>
    <property type="match status" value="1"/>
</dbReference>
<keyword evidence="6" id="KW-0150">Chloroplast</keyword>
<comment type="similarity">
    <text evidence="1 4 5">Belongs to the universal ribosomal protein uS8 family.</text>
</comment>
<protein>
    <recommendedName>
        <fullName evidence="4">Small ribosomal subunit protein uS8c</fullName>
    </recommendedName>
</protein>
<dbReference type="Gene3D" id="3.30.1490.10">
    <property type="match status" value="1"/>
</dbReference>
<keyword evidence="4" id="KW-0694">RNA-binding</keyword>
<evidence type="ECO:0000313" key="6">
    <source>
        <dbReference type="EMBL" id="AKL79001.1"/>
    </source>
</evidence>
<name>A0A0G3VIN9_EUGVI</name>
<sequence>MVNVDLVGDMLTRIRNAILVKSRKVTVIRTSLTLDIANILNNEGFIDSFEEFGEVYLTETGFVHKYISLTLKYKGVKQKSYITKLNRVSKPGYRVYVNHKSIPRVLGGIGVAVLSTSMGLVTDRTARIRNIGGEFLFTIW</sequence>
<comment type="subunit">
    <text evidence="4">Part of the 30S ribosomal subunit.</text>
</comment>
<reference evidence="6" key="1">
    <citation type="journal article" date="2015" name="J. Eukaryot. Microbiol.">
        <title>Chloroplast Genome Evolution in the Euglenaceae.</title>
        <authorList>
            <person name="Bennett M.S."/>
            <person name="Triemer R.E."/>
        </authorList>
    </citation>
    <scope>NUCLEOTIDE SEQUENCE</scope>
    <source>
        <strain evidence="6">SAG 1224-17d</strain>
    </source>
</reference>
<dbReference type="GO" id="GO:0006412">
    <property type="term" value="P:translation"/>
    <property type="evidence" value="ECO:0007669"/>
    <property type="project" value="UniProtKB-UniRule"/>
</dbReference>
<dbReference type="GO" id="GO:0009507">
    <property type="term" value="C:chloroplast"/>
    <property type="evidence" value="ECO:0007669"/>
    <property type="project" value="UniProtKB-SubCell"/>
</dbReference>
<dbReference type="GO" id="GO:1990904">
    <property type="term" value="C:ribonucleoprotein complex"/>
    <property type="evidence" value="ECO:0007669"/>
    <property type="project" value="UniProtKB-KW"/>
</dbReference>
<keyword evidence="6" id="KW-0934">Plastid</keyword>
<keyword evidence="3 4" id="KW-0687">Ribonucleoprotein</keyword>
<keyword evidence="2 4" id="KW-0689">Ribosomal protein</keyword>
<dbReference type="Gene3D" id="3.30.1370.30">
    <property type="match status" value="1"/>
</dbReference>
<gene>
    <name evidence="4 6" type="primary">rps8</name>
</gene>
<evidence type="ECO:0000256" key="1">
    <source>
        <dbReference type="ARBA" id="ARBA00006471"/>
    </source>
</evidence>
<keyword evidence="4" id="KW-0699">rRNA-binding</keyword>
<dbReference type="InterPro" id="IPR035987">
    <property type="entry name" value="Ribosomal_uS8_sf"/>
</dbReference>
<dbReference type="GO" id="GO:0005840">
    <property type="term" value="C:ribosome"/>
    <property type="evidence" value="ECO:0007669"/>
    <property type="project" value="UniProtKB-KW"/>
</dbReference>
<organism evidence="6">
    <name type="scientific">Euglena viridis</name>
    <name type="common">Cercaria viridis</name>
    <dbReference type="NCBI Taxonomy" id="3040"/>
    <lineage>
        <taxon>Eukaryota</taxon>
        <taxon>Discoba</taxon>
        <taxon>Euglenozoa</taxon>
        <taxon>Euglenida</taxon>
        <taxon>Spirocuta</taxon>
        <taxon>Euglenophyceae</taxon>
        <taxon>Euglenales</taxon>
        <taxon>Euglenaceae</taxon>
        <taxon>Euglena</taxon>
    </lineage>
</organism>
<dbReference type="InterPro" id="IPR000630">
    <property type="entry name" value="Ribosomal_uS8"/>
</dbReference>
<dbReference type="InterPro" id="IPR047863">
    <property type="entry name" value="Ribosomal_uS8_CS"/>
</dbReference>
<comment type="function">
    <text evidence="4">One of the primary rRNA binding proteins, it binds directly to 16S rRNA central domain where it helps coordinate assembly of the platform of the 30S subunit.</text>
</comment>
<dbReference type="HAMAP" id="MF_01302_B">
    <property type="entry name" value="Ribosomal_uS8_B"/>
    <property type="match status" value="1"/>
</dbReference>
<proteinExistence type="inferred from homology"/>
<dbReference type="GO" id="GO:0019843">
    <property type="term" value="F:rRNA binding"/>
    <property type="evidence" value="ECO:0007669"/>
    <property type="project" value="UniProtKB-UniRule"/>
</dbReference>
<dbReference type="AlphaFoldDB" id="A0A0G3VIN9"/>
<dbReference type="FunFam" id="3.30.1490.10:FF:000001">
    <property type="entry name" value="30S ribosomal protein S8"/>
    <property type="match status" value="1"/>
</dbReference>
<dbReference type="GO" id="GO:0003735">
    <property type="term" value="F:structural constituent of ribosome"/>
    <property type="evidence" value="ECO:0007669"/>
    <property type="project" value="InterPro"/>
</dbReference>
<accession>A0A0G3VIN9</accession>
<dbReference type="PANTHER" id="PTHR11758">
    <property type="entry name" value="40S RIBOSOMAL PROTEIN S15A"/>
    <property type="match status" value="1"/>
</dbReference>
<evidence type="ECO:0000256" key="2">
    <source>
        <dbReference type="ARBA" id="ARBA00022980"/>
    </source>
</evidence>
<evidence type="ECO:0000256" key="3">
    <source>
        <dbReference type="ARBA" id="ARBA00023274"/>
    </source>
</evidence>
<evidence type="ECO:0000256" key="4">
    <source>
        <dbReference type="HAMAP-Rule" id="MF_01302"/>
    </source>
</evidence>
<dbReference type="NCBIfam" id="NF001109">
    <property type="entry name" value="PRK00136.1"/>
    <property type="match status" value="1"/>
</dbReference>
<dbReference type="SUPFAM" id="SSF56047">
    <property type="entry name" value="Ribosomal protein S8"/>
    <property type="match status" value="1"/>
</dbReference>
<evidence type="ECO:0000256" key="5">
    <source>
        <dbReference type="RuleBase" id="RU003660"/>
    </source>
</evidence>
<dbReference type="EMBL" id="KP686075">
    <property type="protein sequence ID" value="AKL79001.1"/>
    <property type="molecule type" value="Genomic_DNA"/>
</dbReference>
<comment type="subcellular location">
    <subcellularLocation>
        <location evidence="4">Plastid</location>
        <location evidence="4">Chloroplast</location>
    </subcellularLocation>
</comment>